<feature type="active site" description="Proton acceptor" evidence="5">
    <location>
        <position position="62"/>
    </location>
</feature>
<dbReference type="InterPro" id="IPR011051">
    <property type="entry name" value="RmlC_Cupin_sf"/>
</dbReference>
<gene>
    <name evidence="8" type="ORF">CCS01_09430</name>
</gene>
<sequence length="185" mass="20341">MKVEPLAIADVRLITPPRFQDPRGFFSETWNQGRFAEAGIPGPFIQDNHVISRGAGVLRGLHCQVGPNAQGKLVRCVRGAIFDVAVDARQGSPTFGRWVGATLSAENWTQIWVPAGVLHGYCTLTEETEVIYKVTGAYDKAAERGVIWNDPDIGIEWPVAAADVILSDKDKVLPRLRDCPPLFYV</sequence>
<evidence type="ECO:0000256" key="6">
    <source>
        <dbReference type="PIRSR" id="PIRSR600888-3"/>
    </source>
</evidence>
<dbReference type="AlphaFoldDB" id="A0A2S6NJB6"/>
<feature type="active site" description="Proton donor" evidence="5">
    <location>
        <position position="132"/>
    </location>
</feature>
<feature type="site" description="Participates in a stacking interaction with the thymidine ring of dTDP-4-oxo-6-deoxyglucose" evidence="6">
    <location>
        <position position="138"/>
    </location>
</feature>
<evidence type="ECO:0000256" key="2">
    <source>
        <dbReference type="ARBA" id="ARBA00001997"/>
    </source>
</evidence>
<dbReference type="EC" id="5.1.3.13" evidence="3 7"/>
<dbReference type="UniPathway" id="UPA00124"/>
<evidence type="ECO:0000256" key="5">
    <source>
        <dbReference type="PIRSR" id="PIRSR600888-1"/>
    </source>
</evidence>
<evidence type="ECO:0000313" key="8">
    <source>
        <dbReference type="EMBL" id="PPQ34879.1"/>
    </source>
</evidence>
<keyword evidence="7" id="KW-0413">Isomerase</keyword>
<comment type="function">
    <text evidence="2 7">Catalyzes the epimerization of the C3' and C5'positions of dTDP-6-deoxy-D-xylo-4-hexulose, forming dTDP-6-deoxy-L-lyxo-4-hexulose.</text>
</comment>
<dbReference type="GO" id="GO:0008830">
    <property type="term" value="F:dTDP-4-dehydrorhamnose 3,5-epimerase activity"/>
    <property type="evidence" value="ECO:0007669"/>
    <property type="project" value="UniProtKB-UniRule"/>
</dbReference>
<evidence type="ECO:0000256" key="3">
    <source>
        <dbReference type="ARBA" id="ARBA00012098"/>
    </source>
</evidence>
<organism evidence="8 9">
    <name type="scientific">Rhodopila globiformis</name>
    <name type="common">Rhodopseudomonas globiformis</name>
    <dbReference type="NCBI Taxonomy" id="1071"/>
    <lineage>
        <taxon>Bacteria</taxon>
        <taxon>Pseudomonadati</taxon>
        <taxon>Pseudomonadota</taxon>
        <taxon>Alphaproteobacteria</taxon>
        <taxon>Acetobacterales</taxon>
        <taxon>Acetobacteraceae</taxon>
        <taxon>Rhodopila</taxon>
    </lineage>
</organism>
<dbReference type="Gene3D" id="2.60.120.10">
    <property type="entry name" value="Jelly Rolls"/>
    <property type="match status" value="1"/>
</dbReference>
<dbReference type="GO" id="GO:0000271">
    <property type="term" value="P:polysaccharide biosynthetic process"/>
    <property type="evidence" value="ECO:0007669"/>
    <property type="project" value="TreeGrafter"/>
</dbReference>
<comment type="pathway">
    <text evidence="7">Carbohydrate biosynthesis; dTDP-L-rhamnose biosynthesis.</text>
</comment>
<evidence type="ECO:0000256" key="4">
    <source>
        <dbReference type="ARBA" id="ARBA00019595"/>
    </source>
</evidence>
<dbReference type="RefSeq" id="WP_104518601.1">
    <property type="nucleotide sequence ID" value="NZ_NHRY01000085.1"/>
</dbReference>
<dbReference type="PANTHER" id="PTHR21047:SF2">
    <property type="entry name" value="THYMIDINE DIPHOSPHO-4-KETO-RHAMNOSE 3,5-EPIMERASE"/>
    <property type="match status" value="1"/>
</dbReference>
<dbReference type="OrthoDB" id="9800680at2"/>
<dbReference type="Proteomes" id="UP000239724">
    <property type="component" value="Unassembled WGS sequence"/>
</dbReference>
<dbReference type="GO" id="GO:0005829">
    <property type="term" value="C:cytosol"/>
    <property type="evidence" value="ECO:0007669"/>
    <property type="project" value="TreeGrafter"/>
</dbReference>
<proteinExistence type="inferred from homology"/>
<dbReference type="NCBIfam" id="TIGR01221">
    <property type="entry name" value="rmlC"/>
    <property type="match status" value="1"/>
</dbReference>
<dbReference type="InterPro" id="IPR014710">
    <property type="entry name" value="RmlC-like_jellyroll"/>
</dbReference>
<comment type="similarity">
    <text evidence="7">Belongs to the dTDP-4-dehydrorhamnose 3,5-epimerase family.</text>
</comment>
<dbReference type="InterPro" id="IPR000888">
    <property type="entry name" value="RmlC-like"/>
</dbReference>
<comment type="subunit">
    <text evidence="7">Homodimer.</text>
</comment>
<dbReference type="EMBL" id="NHRY01000085">
    <property type="protein sequence ID" value="PPQ34879.1"/>
    <property type="molecule type" value="Genomic_DNA"/>
</dbReference>
<evidence type="ECO:0000313" key="9">
    <source>
        <dbReference type="Proteomes" id="UP000239724"/>
    </source>
</evidence>
<comment type="catalytic activity">
    <reaction evidence="1 7">
        <text>dTDP-4-dehydro-6-deoxy-alpha-D-glucose = dTDP-4-dehydro-beta-L-rhamnose</text>
        <dbReference type="Rhea" id="RHEA:16969"/>
        <dbReference type="ChEBI" id="CHEBI:57649"/>
        <dbReference type="ChEBI" id="CHEBI:62830"/>
        <dbReference type="EC" id="5.1.3.13"/>
    </reaction>
</comment>
<comment type="caution">
    <text evidence="8">The sequence shown here is derived from an EMBL/GenBank/DDBJ whole genome shotgun (WGS) entry which is preliminary data.</text>
</comment>
<accession>A0A2S6NJB6</accession>
<dbReference type="SUPFAM" id="SSF51182">
    <property type="entry name" value="RmlC-like cupins"/>
    <property type="match status" value="1"/>
</dbReference>
<dbReference type="Pfam" id="PF00908">
    <property type="entry name" value="dTDP_sugar_isom"/>
    <property type="match status" value="1"/>
</dbReference>
<dbReference type="CDD" id="cd00438">
    <property type="entry name" value="cupin_RmlC"/>
    <property type="match status" value="1"/>
</dbReference>
<protein>
    <recommendedName>
        <fullName evidence="4 7">dTDP-4-dehydrorhamnose 3,5-epimerase</fullName>
        <ecNumber evidence="3 7">5.1.3.13</ecNumber>
    </recommendedName>
    <alternativeName>
        <fullName evidence="7">Thymidine diphospho-4-keto-rhamnose 3,5-epimerase</fullName>
    </alternativeName>
</protein>
<dbReference type="GO" id="GO:0019305">
    <property type="term" value="P:dTDP-rhamnose biosynthetic process"/>
    <property type="evidence" value="ECO:0007669"/>
    <property type="project" value="UniProtKB-UniRule"/>
</dbReference>
<evidence type="ECO:0000256" key="1">
    <source>
        <dbReference type="ARBA" id="ARBA00001298"/>
    </source>
</evidence>
<evidence type="ECO:0000256" key="7">
    <source>
        <dbReference type="RuleBase" id="RU364069"/>
    </source>
</evidence>
<dbReference type="PANTHER" id="PTHR21047">
    <property type="entry name" value="DTDP-6-DEOXY-D-GLUCOSE-3,5 EPIMERASE"/>
    <property type="match status" value="1"/>
</dbReference>
<reference evidence="8 9" key="1">
    <citation type="journal article" date="2018" name="Arch. Microbiol.">
        <title>New insights into the metabolic potential of the phototrophic purple bacterium Rhodopila globiformis DSM 161(T) from its draft genome sequence and evidence for a vanadium-dependent nitrogenase.</title>
        <authorList>
            <person name="Imhoff J.F."/>
            <person name="Rahn T."/>
            <person name="Kunzel S."/>
            <person name="Neulinger S.C."/>
        </authorList>
    </citation>
    <scope>NUCLEOTIDE SEQUENCE [LARGE SCALE GENOMIC DNA]</scope>
    <source>
        <strain evidence="8 9">DSM 161</strain>
    </source>
</reference>
<name>A0A2S6NJB6_RHOGL</name>
<keyword evidence="9" id="KW-1185">Reference proteome</keyword>